<keyword evidence="2" id="KW-1185">Reference proteome</keyword>
<proteinExistence type="predicted"/>
<reference evidence="1" key="1">
    <citation type="submission" date="2021-03" db="EMBL/GenBank/DDBJ databases">
        <authorList>
            <consortium name="DOE Joint Genome Institute"/>
            <person name="Ahrendt S."/>
            <person name="Looney B.P."/>
            <person name="Miyauchi S."/>
            <person name="Morin E."/>
            <person name="Drula E."/>
            <person name="Courty P.E."/>
            <person name="Chicoki N."/>
            <person name="Fauchery L."/>
            <person name="Kohler A."/>
            <person name="Kuo A."/>
            <person name="Labutti K."/>
            <person name="Pangilinan J."/>
            <person name="Lipzen A."/>
            <person name="Riley R."/>
            <person name="Andreopoulos W."/>
            <person name="He G."/>
            <person name="Johnson J."/>
            <person name="Barry K.W."/>
            <person name="Grigoriev I.V."/>
            <person name="Nagy L."/>
            <person name="Hibbett D."/>
            <person name="Henrissat B."/>
            <person name="Matheny P.B."/>
            <person name="Labbe J."/>
            <person name="Martin F."/>
        </authorList>
    </citation>
    <scope>NUCLEOTIDE SEQUENCE</scope>
    <source>
        <strain evidence="1">HHB10654</strain>
    </source>
</reference>
<accession>A0ACB8TDZ3</accession>
<protein>
    <submittedName>
        <fullName evidence="1">Cytochrome P450</fullName>
    </submittedName>
</protein>
<gene>
    <name evidence="1" type="ORF">BV25DRAFT_1796568</name>
</gene>
<dbReference type="Proteomes" id="UP000814140">
    <property type="component" value="Unassembled WGS sequence"/>
</dbReference>
<sequence>MHPILVVVGFFIVLHVVQRALEFRRLARGLGNFPGARQLFSPATIAGHRLPKIPGIISGGQTSLLLRKYQAFVEAGWDGYTTVCGWPRPEGFIGLADAAAIKEVSMHRARFPKPNRNYDLMTRLFGENIVEADGEQWKRYRKLAAPAFSEKNNTLVWNEAVQIMNDLFNDVWHDAPETTIEHVVDITMPARPCPIPSRSFRFGRRISWTDDSIPEGHRMSFKDTLHTVSSDIIFLVIVPKWAMNWMKRTRKLQVAYEEMKQYMTEMVHARRNAETKEERGDLLSGLVDEGGESPLSDSELNGNISVFLVAGHETTAHTVAFCLGLLALYQDKQEVMFQQIKSVIKELGRMPASSTSPSCPFQCLSALYEALRMKPSLPGIQKMSGQDQALMVSNLRGEKATIPVPKGTFITINAIGLHHNPRYWEDPEDYKPERFLGDWPRDAFLAFSGGELLLSSTFAEIESIAMLVMLVSKYKIEIKDEPQFAAETFEERKARILTSKMGLTTAPIRIPLTFKKR</sequence>
<evidence type="ECO:0000313" key="1">
    <source>
        <dbReference type="EMBL" id="KAI0066645.1"/>
    </source>
</evidence>
<evidence type="ECO:0000313" key="2">
    <source>
        <dbReference type="Proteomes" id="UP000814140"/>
    </source>
</evidence>
<comment type="caution">
    <text evidence="1">The sequence shown here is derived from an EMBL/GenBank/DDBJ whole genome shotgun (WGS) entry which is preliminary data.</text>
</comment>
<reference evidence="1" key="2">
    <citation type="journal article" date="2022" name="New Phytol.">
        <title>Evolutionary transition to the ectomycorrhizal habit in the genomes of a hyperdiverse lineage of mushroom-forming fungi.</title>
        <authorList>
            <person name="Looney B."/>
            <person name="Miyauchi S."/>
            <person name="Morin E."/>
            <person name="Drula E."/>
            <person name="Courty P.E."/>
            <person name="Kohler A."/>
            <person name="Kuo A."/>
            <person name="LaButti K."/>
            <person name="Pangilinan J."/>
            <person name="Lipzen A."/>
            <person name="Riley R."/>
            <person name="Andreopoulos W."/>
            <person name="He G."/>
            <person name="Johnson J."/>
            <person name="Nolan M."/>
            <person name="Tritt A."/>
            <person name="Barry K.W."/>
            <person name="Grigoriev I.V."/>
            <person name="Nagy L.G."/>
            <person name="Hibbett D."/>
            <person name="Henrissat B."/>
            <person name="Matheny P.B."/>
            <person name="Labbe J."/>
            <person name="Martin F.M."/>
        </authorList>
    </citation>
    <scope>NUCLEOTIDE SEQUENCE</scope>
    <source>
        <strain evidence="1">HHB10654</strain>
    </source>
</reference>
<organism evidence="1 2">
    <name type="scientific">Artomyces pyxidatus</name>
    <dbReference type="NCBI Taxonomy" id="48021"/>
    <lineage>
        <taxon>Eukaryota</taxon>
        <taxon>Fungi</taxon>
        <taxon>Dikarya</taxon>
        <taxon>Basidiomycota</taxon>
        <taxon>Agaricomycotina</taxon>
        <taxon>Agaricomycetes</taxon>
        <taxon>Russulales</taxon>
        <taxon>Auriscalpiaceae</taxon>
        <taxon>Artomyces</taxon>
    </lineage>
</organism>
<name>A0ACB8TDZ3_9AGAM</name>
<dbReference type="EMBL" id="MU277192">
    <property type="protein sequence ID" value="KAI0066645.1"/>
    <property type="molecule type" value="Genomic_DNA"/>
</dbReference>